<evidence type="ECO:0000256" key="4">
    <source>
        <dbReference type="ARBA" id="ARBA00023136"/>
    </source>
</evidence>
<evidence type="ECO:0000256" key="1">
    <source>
        <dbReference type="ARBA" id="ARBA00004370"/>
    </source>
</evidence>
<gene>
    <name evidence="8" type="ORF">MA16_Dca000103</name>
</gene>
<evidence type="ECO:0000256" key="6">
    <source>
        <dbReference type="SAM" id="MobiDB-lite"/>
    </source>
</evidence>
<evidence type="ECO:0000313" key="9">
    <source>
        <dbReference type="Proteomes" id="UP000233837"/>
    </source>
</evidence>
<dbReference type="PANTHER" id="PTHR31422:SF1">
    <property type="entry name" value="GTD-BINDING DOMAIN-CONTAINING PROTEIN"/>
    <property type="match status" value="1"/>
</dbReference>
<sequence length="484" mass="54556">MAKGEIAALKEALRNQHLIIKKLYVELEEEREASATAATEALSMILRLQREKAAEKMEACQYKRMAEERINHAEETLEVLEEVVQQKDLEIESLRFQLKANKQKQTNHGISIPDIGEMLLCENKSCCNGIFRRNASLPSLRGDEFSFDKRFLDDESPILSSKLSVWRKIGDFTNQHIGMSENEADDLFDDLVASEGKPRRQYEAIELSRRDKGFLQAKISAFGSCSSAVGNEVQSISSPIGSMASWFSAPISDVSTDSSKRVEDMKSDNEAVSSSPSQYEDNENASSLTRNFSGKARYSALFHDIFGVPESHKDCKPGELCKMLLQDAISETNSMIEMPNMMLKEVPDYLIKHDEGLNKTFIGNHNEAKFSLPAKEPIIAKLGKMCTPKKGTSVNYQWDLIDPGNGNVISHSDIEQLKRRLQKLEDERIILHEDSERGKKQLKEMLKQLNSIETHIKRSTSRKNSHVDESSLVSIMEAVLSFSI</sequence>
<feature type="coiled-coil region" evidence="5">
    <location>
        <begin position="63"/>
        <end position="97"/>
    </location>
</feature>
<comment type="subcellular location">
    <subcellularLocation>
        <location evidence="1">Membrane</location>
    </subcellularLocation>
</comment>
<evidence type="ECO:0000256" key="3">
    <source>
        <dbReference type="ARBA" id="ARBA00022989"/>
    </source>
</evidence>
<dbReference type="GO" id="GO:0016020">
    <property type="term" value="C:membrane"/>
    <property type="evidence" value="ECO:0007669"/>
    <property type="project" value="UniProtKB-SubCell"/>
</dbReference>
<dbReference type="GO" id="GO:0080115">
    <property type="term" value="F:myosin XI tail binding"/>
    <property type="evidence" value="ECO:0007669"/>
    <property type="project" value="UniProtKB-ARBA"/>
</dbReference>
<dbReference type="EMBL" id="KZ502442">
    <property type="protein sequence ID" value="PKU78760.1"/>
    <property type="molecule type" value="Genomic_DNA"/>
</dbReference>
<feature type="compositionally biased region" description="Polar residues" evidence="6">
    <location>
        <begin position="270"/>
        <end position="286"/>
    </location>
</feature>
<keyword evidence="2" id="KW-0812">Transmembrane</keyword>
<keyword evidence="5" id="KW-0175">Coiled coil</keyword>
<name>A0A2I0WSX5_9ASPA</name>
<protein>
    <recommendedName>
        <fullName evidence="7">GTD-binding domain-containing protein</fullName>
    </recommendedName>
</protein>
<reference evidence="8 9" key="2">
    <citation type="journal article" date="2017" name="Nature">
        <title>The Apostasia genome and the evolution of orchids.</title>
        <authorList>
            <person name="Zhang G.Q."/>
            <person name="Liu K.W."/>
            <person name="Li Z."/>
            <person name="Lohaus R."/>
            <person name="Hsiao Y.Y."/>
            <person name="Niu S.C."/>
            <person name="Wang J.Y."/>
            <person name="Lin Y.C."/>
            <person name="Xu Q."/>
            <person name="Chen L.J."/>
            <person name="Yoshida K."/>
            <person name="Fujiwara S."/>
            <person name="Wang Z.W."/>
            <person name="Zhang Y.Q."/>
            <person name="Mitsuda N."/>
            <person name="Wang M."/>
            <person name="Liu G.H."/>
            <person name="Pecoraro L."/>
            <person name="Huang H.X."/>
            <person name="Xiao X.J."/>
            <person name="Lin M."/>
            <person name="Wu X.Y."/>
            <person name="Wu W.L."/>
            <person name="Chen Y.Y."/>
            <person name="Chang S.B."/>
            <person name="Sakamoto S."/>
            <person name="Ohme-Takagi M."/>
            <person name="Yagi M."/>
            <person name="Zeng S.J."/>
            <person name="Shen C.Y."/>
            <person name="Yeh C.M."/>
            <person name="Luo Y.B."/>
            <person name="Tsai W.C."/>
            <person name="Van de Peer Y."/>
            <person name="Liu Z.J."/>
        </authorList>
    </citation>
    <scope>NUCLEOTIDE SEQUENCE [LARGE SCALE GENOMIC DNA]</scope>
    <source>
        <tissue evidence="8">The whole plant</tissue>
    </source>
</reference>
<evidence type="ECO:0000256" key="5">
    <source>
        <dbReference type="SAM" id="Coils"/>
    </source>
</evidence>
<feature type="domain" description="GTD-binding" evidence="7">
    <location>
        <begin position="4"/>
        <end position="102"/>
    </location>
</feature>
<dbReference type="Pfam" id="PF04576">
    <property type="entry name" value="Zein-binding"/>
    <property type="match status" value="1"/>
</dbReference>
<dbReference type="OrthoDB" id="1105498at2759"/>
<feature type="coiled-coil region" evidence="5">
    <location>
        <begin position="407"/>
        <end position="452"/>
    </location>
</feature>
<dbReference type="PROSITE" id="PS51775">
    <property type="entry name" value="GTD_BINDING"/>
    <property type="match status" value="1"/>
</dbReference>
<dbReference type="PANTHER" id="PTHR31422">
    <property type="entry name" value="BNAANNG28530D PROTEIN"/>
    <property type="match status" value="1"/>
</dbReference>
<organism evidence="8 9">
    <name type="scientific">Dendrobium catenatum</name>
    <dbReference type="NCBI Taxonomy" id="906689"/>
    <lineage>
        <taxon>Eukaryota</taxon>
        <taxon>Viridiplantae</taxon>
        <taxon>Streptophyta</taxon>
        <taxon>Embryophyta</taxon>
        <taxon>Tracheophyta</taxon>
        <taxon>Spermatophyta</taxon>
        <taxon>Magnoliopsida</taxon>
        <taxon>Liliopsida</taxon>
        <taxon>Asparagales</taxon>
        <taxon>Orchidaceae</taxon>
        <taxon>Epidendroideae</taxon>
        <taxon>Malaxideae</taxon>
        <taxon>Dendrobiinae</taxon>
        <taxon>Dendrobium</taxon>
    </lineage>
</organism>
<dbReference type="InterPro" id="IPR007656">
    <property type="entry name" value="GTD-bd"/>
</dbReference>
<keyword evidence="9" id="KW-1185">Reference proteome</keyword>
<proteinExistence type="predicted"/>
<evidence type="ECO:0000313" key="8">
    <source>
        <dbReference type="EMBL" id="PKU78760.1"/>
    </source>
</evidence>
<dbReference type="AlphaFoldDB" id="A0A2I0WSX5"/>
<evidence type="ECO:0000256" key="2">
    <source>
        <dbReference type="ARBA" id="ARBA00022692"/>
    </source>
</evidence>
<feature type="region of interest" description="Disordered" evidence="6">
    <location>
        <begin position="257"/>
        <end position="286"/>
    </location>
</feature>
<keyword evidence="4" id="KW-0472">Membrane</keyword>
<feature type="compositionally biased region" description="Basic and acidic residues" evidence="6">
    <location>
        <begin position="258"/>
        <end position="269"/>
    </location>
</feature>
<reference evidence="8 9" key="1">
    <citation type="journal article" date="2016" name="Sci. Rep.">
        <title>The Dendrobium catenatum Lindl. genome sequence provides insights into polysaccharide synthase, floral development and adaptive evolution.</title>
        <authorList>
            <person name="Zhang G.Q."/>
            <person name="Xu Q."/>
            <person name="Bian C."/>
            <person name="Tsai W.C."/>
            <person name="Yeh C.M."/>
            <person name="Liu K.W."/>
            <person name="Yoshida K."/>
            <person name="Zhang L.S."/>
            <person name="Chang S.B."/>
            <person name="Chen F."/>
            <person name="Shi Y."/>
            <person name="Su Y.Y."/>
            <person name="Zhang Y.Q."/>
            <person name="Chen L.J."/>
            <person name="Yin Y."/>
            <person name="Lin M."/>
            <person name="Huang H."/>
            <person name="Deng H."/>
            <person name="Wang Z.W."/>
            <person name="Zhu S.L."/>
            <person name="Zhao X."/>
            <person name="Deng C."/>
            <person name="Niu S.C."/>
            <person name="Huang J."/>
            <person name="Wang M."/>
            <person name="Liu G.H."/>
            <person name="Yang H.J."/>
            <person name="Xiao X.J."/>
            <person name="Hsiao Y.Y."/>
            <person name="Wu W.L."/>
            <person name="Chen Y.Y."/>
            <person name="Mitsuda N."/>
            <person name="Ohme-Takagi M."/>
            <person name="Luo Y.B."/>
            <person name="Van de Peer Y."/>
            <person name="Liu Z.J."/>
        </authorList>
    </citation>
    <scope>NUCLEOTIDE SEQUENCE [LARGE SCALE GENOMIC DNA]</scope>
    <source>
        <tissue evidence="8">The whole plant</tissue>
    </source>
</reference>
<dbReference type="Proteomes" id="UP000233837">
    <property type="component" value="Unassembled WGS sequence"/>
</dbReference>
<keyword evidence="3" id="KW-1133">Transmembrane helix</keyword>
<accession>A0A2I0WSX5</accession>
<evidence type="ECO:0000259" key="7">
    <source>
        <dbReference type="PROSITE" id="PS51775"/>
    </source>
</evidence>